<dbReference type="GO" id="GO:0035613">
    <property type="term" value="F:RNA stem-loop binding"/>
    <property type="evidence" value="ECO:0007669"/>
    <property type="project" value="TreeGrafter"/>
</dbReference>
<evidence type="ECO:0000256" key="6">
    <source>
        <dbReference type="ARBA" id="ARBA00022918"/>
    </source>
</evidence>
<dbReference type="GO" id="GO:0003964">
    <property type="term" value="F:RNA-directed DNA polymerase activity"/>
    <property type="evidence" value="ECO:0007669"/>
    <property type="project" value="UniProtKB-KW"/>
</dbReference>
<dbReference type="GO" id="GO:0016787">
    <property type="term" value="F:hydrolase activity"/>
    <property type="evidence" value="ECO:0007669"/>
    <property type="project" value="UniProtKB-KW"/>
</dbReference>
<dbReference type="PROSITE" id="PS50994">
    <property type="entry name" value="INTEGRASE"/>
    <property type="match status" value="1"/>
</dbReference>
<feature type="non-terminal residue" evidence="8">
    <location>
        <position position="1"/>
    </location>
</feature>
<evidence type="ECO:0000256" key="1">
    <source>
        <dbReference type="ARBA" id="ARBA00022679"/>
    </source>
</evidence>
<dbReference type="PANTHER" id="PTHR41694">
    <property type="entry name" value="ENDOGENOUS RETROVIRUS GROUP K MEMBER POL PROTEIN"/>
    <property type="match status" value="1"/>
</dbReference>
<dbReference type="Gene3D" id="3.30.420.10">
    <property type="entry name" value="Ribonuclease H-like superfamily/Ribonuclease H"/>
    <property type="match status" value="1"/>
</dbReference>
<evidence type="ECO:0000256" key="2">
    <source>
        <dbReference type="ARBA" id="ARBA00022695"/>
    </source>
</evidence>
<dbReference type="Proteomes" id="UP000525089">
    <property type="component" value="Unassembled WGS sequence"/>
</dbReference>
<feature type="non-terminal residue" evidence="8">
    <location>
        <position position="64"/>
    </location>
</feature>
<protein>
    <submittedName>
        <fullName evidence="8">POK6 protein</fullName>
    </submittedName>
</protein>
<gene>
    <name evidence="8" type="primary">Ervk6_1</name>
    <name evidence="8" type="ORF">PACMIN_R15696</name>
</gene>
<organism evidence="8 9">
    <name type="scientific">Pachyramphus minor</name>
    <dbReference type="NCBI Taxonomy" id="369605"/>
    <lineage>
        <taxon>Eukaryota</taxon>
        <taxon>Metazoa</taxon>
        <taxon>Chordata</taxon>
        <taxon>Craniata</taxon>
        <taxon>Vertebrata</taxon>
        <taxon>Euteleostomi</taxon>
        <taxon>Archelosauria</taxon>
        <taxon>Archosauria</taxon>
        <taxon>Dinosauria</taxon>
        <taxon>Saurischia</taxon>
        <taxon>Theropoda</taxon>
        <taxon>Coelurosauria</taxon>
        <taxon>Aves</taxon>
        <taxon>Neognathae</taxon>
        <taxon>Neoaves</taxon>
        <taxon>Telluraves</taxon>
        <taxon>Australaves</taxon>
        <taxon>Passeriformes</taxon>
        <taxon>Tyrannidae</taxon>
        <taxon>Pachyramphus</taxon>
    </lineage>
</organism>
<dbReference type="PANTHER" id="PTHR41694:SF3">
    <property type="entry name" value="RNA-DIRECTED DNA POLYMERASE-RELATED"/>
    <property type="match status" value="1"/>
</dbReference>
<dbReference type="InterPro" id="IPR001584">
    <property type="entry name" value="Integrase_cat-core"/>
</dbReference>
<keyword evidence="9" id="KW-1185">Reference proteome</keyword>
<evidence type="ECO:0000313" key="8">
    <source>
        <dbReference type="EMBL" id="NWS23304.1"/>
    </source>
</evidence>
<accession>A0A7K5DSJ1</accession>
<keyword evidence="6" id="KW-0695">RNA-directed DNA polymerase</keyword>
<keyword evidence="4" id="KW-0255">Endonuclease</keyword>
<sequence>RDVIRHWFSCFATLGVPKHIKTDNGPAYISAKVKTFLTDWGISHSTSVPHSPTGQAIAERAHRT</sequence>
<dbReference type="AlphaFoldDB" id="A0A7K5DSJ1"/>
<dbReference type="InterPro" id="IPR036397">
    <property type="entry name" value="RNaseH_sf"/>
</dbReference>
<keyword evidence="1" id="KW-0808">Transferase</keyword>
<evidence type="ECO:0000256" key="3">
    <source>
        <dbReference type="ARBA" id="ARBA00022722"/>
    </source>
</evidence>
<comment type="caution">
    <text evidence="8">The sequence shown here is derived from an EMBL/GenBank/DDBJ whole genome shotgun (WGS) entry which is preliminary data.</text>
</comment>
<evidence type="ECO:0000256" key="5">
    <source>
        <dbReference type="ARBA" id="ARBA00022801"/>
    </source>
</evidence>
<keyword evidence="2" id="KW-0548">Nucleotidyltransferase</keyword>
<proteinExistence type="predicted"/>
<dbReference type="EMBL" id="VYXB01011284">
    <property type="protein sequence ID" value="NWS23304.1"/>
    <property type="molecule type" value="Genomic_DNA"/>
</dbReference>
<reference evidence="8 9" key="1">
    <citation type="submission" date="2019-09" db="EMBL/GenBank/DDBJ databases">
        <title>Bird 10,000 Genomes (B10K) Project - Family phase.</title>
        <authorList>
            <person name="Zhang G."/>
        </authorList>
    </citation>
    <scope>NUCLEOTIDE SEQUENCE [LARGE SCALE GENOMIC DNA]</scope>
    <source>
        <strain evidence="8">B10K-DU-001-72</strain>
        <tissue evidence="8">Muscle</tissue>
    </source>
</reference>
<evidence type="ECO:0000259" key="7">
    <source>
        <dbReference type="PROSITE" id="PS50994"/>
    </source>
</evidence>
<keyword evidence="5" id="KW-0378">Hydrolase</keyword>
<name>A0A7K5DSJ1_9TYRA</name>
<dbReference type="GO" id="GO:0004519">
    <property type="term" value="F:endonuclease activity"/>
    <property type="evidence" value="ECO:0007669"/>
    <property type="project" value="UniProtKB-KW"/>
</dbReference>
<dbReference type="GO" id="GO:0015074">
    <property type="term" value="P:DNA integration"/>
    <property type="evidence" value="ECO:0007669"/>
    <property type="project" value="InterPro"/>
</dbReference>
<keyword evidence="3" id="KW-0540">Nuclease</keyword>
<dbReference type="InterPro" id="IPR012337">
    <property type="entry name" value="RNaseH-like_sf"/>
</dbReference>
<evidence type="ECO:0000313" key="9">
    <source>
        <dbReference type="Proteomes" id="UP000525089"/>
    </source>
</evidence>
<dbReference type="SUPFAM" id="SSF53098">
    <property type="entry name" value="Ribonuclease H-like"/>
    <property type="match status" value="1"/>
</dbReference>
<feature type="domain" description="Integrase catalytic" evidence="7">
    <location>
        <begin position="1"/>
        <end position="64"/>
    </location>
</feature>
<evidence type="ECO:0000256" key="4">
    <source>
        <dbReference type="ARBA" id="ARBA00022759"/>
    </source>
</evidence>
<dbReference type="Pfam" id="PF00665">
    <property type="entry name" value="rve"/>
    <property type="match status" value="1"/>
</dbReference>